<feature type="region of interest" description="Disordered" evidence="1">
    <location>
        <begin position="1"/>
        <end position="41"/>
    </location>
</feature>
<sequence length="186" mass="20832">MVRKVSVDKMQKHCRAEHGWVNPRTGGRPRGDSTPSASVTPWREGVPCQRFFVRGLCSWYFEVDAVQDEPREVDPSSESPATPPGQHSTPSLSPDPPSTHPTIDQTQPDFRVISDKLNRLGQECAELGNQFLLCQNSPPITGAEGIIHSINRMREDMEKGFADIKKDIRDLDKKVTDLNKKVTDLI</sequence>
<evidence type="ECO:0000313" key="2">
    <source>
        <dbReference type="EMBL" id="KAJ3568837.1"/>
    </source>
</evidence>
<reference evidence="2" key="1">
    <citation type="submission" date="2022-07" db="EMBL/GenBank/DDBJ databases">
        <title>Genome Sequence of Xylaria arbuscula.</title>
        <authorList>
            <person name="Buettner E."/>
        </authorList>
    </citation>
    <scope>NUCLEOTIDE SEQUENCE</scope>
    <source>
        <strain evidence="2">VT107</strain>
    </source>
</reference>
<dbReference type="AlphaFoldDB" id="A0A9W8TMA6"/>
<accession>A0A9W8TMA6</accession>
<feature type="compositionally biased region" description="Basic and acidic residues" evidence="1">
    <location>
        <begin position="1"/>
        <end position="18"/>
    </location>
</feature>
<organism evidence="2 3">
    <name type="scientific">Xylaria arbuscula</name>
    <dbReference type="NCBI Taxonomy" id="114810"/>
    <lineage>
        <taxon>Eukaryota</taxon>
        <taxon>Fungi</taxon>
        <taxon>Dikarya</taxon>
        <taxon>Ascomycota</taxon>
        <taxon>Pezizomycotina</taxon>
        <taxon>Sordariomycetes</taxon>
        <taxon>Xylariomycetidae</taxon>
        <taxon>Xylariales</taxon>
        <taxon>Xylariaceae</taxon>
        <taxon>Xylaria</taxon>
    </lineage>
</organism>
<evidence type="ECO:0000256" key="1">
    <source>
        <dbReference type="SAM" id="MobiDB-lite"/>
    </source>
</evidence>
<gene>
    <name evidence="2" type="ORF">NPX13_g6284</name>
</gene>
<feature type="region of interest" description="Disordered" evidence="1">
    <location>
        <begin position="68"/>
        <end position="106"/>
    </location>
</feature>
<dbReference type="Proteomes" id="UP001148614">
    <property type="component" value="Unassembled WGS sequence"/>
</dbReference>
<protein>
    <submittedName>
        <fullName evidence="2">Uncharacterized protein</fullName>
    </submittedName>
</protein>
<proteinExistence type="predicted"/>
<evidence type="ECO:0000313" key="3">
    <source>
        <dbReference type="Proteomes" id="UP001148614"/>
    </source>
</evidence>
<keyword evidence="3" id="KW-1185">Reference proteome</keyword>
<name>A0A9W8TMA6_9PEZI</name>
<dbReference type="EMBL" id="JANPWZ010001094">
    <property type="protein sequence ID" value="KAJ3568837.1"/>
    <property type="molecule type" value="Genomic_DNA"/>
</dbReference>
<comment type="caution">
    <text evidence="2">The sequence shown here is derived from an EMBL/GenBank/DDBJ whole genome shotgun (WGS) entry which is preliminary data.</text>
</comment>